<name>A0A7E4UNE8_PANRE</name>
<organism evidence="2 3">
    <name type="scientific">Panagrellus redivivus</name>
    <name type="common">Microworm</name>
    <dbReference type="NCBI Taxonomy" id="6233"/>
    <lineage>
        <taxon>Eukaryota</taxon>
        <taxon>Metazoa</taxon>
        <taxon>Ecdysozoa</taxon>
        <taxon>Nematoda</taxon>
        <taxon>Chromadorea</taxon>
        <taxon>Rhabditida</taxon>
        <taxon>Tylenchina</taxon>
        <taxon>Panagrolaimomorpha</taxon>
        <taxon>Panagrolaimoidea</taxon>
        <taxon>Panagrolaimidae</taxon>
        <taxon>Panagrellus</taxon>
    </lineage>
</organism>
<proteinExistence type="predicted"/>
<protein>
    <submittedName>
        <fullName evidence="3">Uncharacterized protein</fullName>
    </submittedName>
</protein>
<reference evidence="2" key="1">
    <citation type="journal article" date="2013" name="Genetics">
        <title>The draft genome and transcriptome of Panagrellus redivivus are shaped by the harsh demands of a free-living lifestyle.</title>
        <authorList>
            <person name="Srinivasan J."/>
            <person name="Dillman A.R."/>
            <person name="Macchietto M.G."/>
            <person name="Heikkinen L."/>
            <person name="Lakso M."/>
            <person name="Fracchia K.M."/>
            <person name="Antoshechkin I."/>
            <person name="Mortazavi A."/>
            <person name="Wong G."/>
            <person name="Sternberg P.W."/>
        </authorList>
    </citation>
    <scope>NUCLEOTIDE SEQUENCE [LARGE SCALE GENOMIC DNA]</scope>
    <source>
        <strain evidence="2">MT8872</strain>
    </source>
</reference>
<sequence>MTLNIAAFCVVLAACVAPMAAYYPYQSYFNQDVRAFSPYGQQQQLVGLPAAYGYAQQQQQLLRAQMLGQQGYGGFDPSRCCSIGWQQQQQQQLLRQQLLQQQYNPYYAQQQQYGGYGGYGNGYGAGGYGNGYGAGQYGGYGNVGAAHYHPGYMHTGPFVTRDVSKATGDEKA</sequence>
<dbReference type="Proteomes" id="UP000492821">
    <property type="component" value="Unassembled WGS sequence"/>
</dbReference>
<feature type="signal peptide" evidence="1">
    <location>
        <begin position="1"/>
        <end position="21"/>
    </location>
</feature>
<evidence type="ECO:0000313" key="3">
    <source>
        <dbReference type="WBParaSite" id="Pan_g10835.t1"/>
    </source>
</evidence>
<feature type="chain" id="PRO_5028908589" evidence="1">
    <location>
        <begin position="22"/>
        <end position="172"/>
    </location>
</feature>
<evidence type="ECO:0000256" key="1">
    <source>
        <dbReference type="SAM" id="SignalP"/>
    </source>
</evidence>
<reference evidence="3" key="2">
    <citation type="submission" date="2020-10" db="UniProtKB">
        <authorList>
            <consortium name="WormBaseParasite"/>
        </authorList>
    </citation>
    <scope>IDENTIFICATION</scope>
</reference>
<keyword evidence="1" id="KW-0732">Signal</keyword>
<dbReference type="AlphaFoldDB" id="A0A7E4UNE8"/>
<evidence type="ECO:0000313" key="2">
    <source>
        <dbReference type="Proteomes" id="UP000492821"/>
    </source>
</evidence>
<accession>A0A7E4UNE8</accession>
<dbReference type="WBParaSite" id="Pan_g10835.t1">
    <property type="protein sequence ID" value="Pan_g10835.t1"/>
    <property type="gene ID" value="Pan_g10835"/>
</dbReference>
<keyword evidence="2" id="KW-1185">Reference proteome</keyword>